<gene>
    <name evidence="6" type="ORF">UFOPK3268_00563</name>
</gene>
<dbReference type="AlphaFoldDB" id="A0A6J7BTQ3"/>
<dbReference type="PROSITE" id="PS50977">
    <property type="entry name" value="HTH_TETR_2"/>
    <property type="match status" value="1"/>
</dbReference>
<keyword evidence="3" id="KW-0238">DNA-binding</keyword>
<proteinExistence type="predicted"/>
<keyword evidence="2" id="KW-0805">Transcription regulation</keyword>
<evidence type="ECO:0000256" key="1">
    <source>
        <dbReference type="ARBA" id="ARBA00022491"/>
    </source>
</evidence>
<dbReference type="PANTHER" id="PTHR30055">
    <property type="entry name" value="HTH-TYPE TRANSCRIPTIONAL REGULATOR RUTR"/>
    <property type="match status" value="1"/>
</dbReference>
<feature type="domain" description="HTH tetR-type" evidence="5">
    <location>
        <begin position="7"/>
        <end position="67"/>
    </location>
</feature>
<dbReference type="Pfam" id="PF13977">
    <property type="entry name" value="TetR_C_6"/>
    <property type="match status" value="1"/>
</dbReference>
<name>A0A6J7BTQ3_9ZZZZ</name>
<dbReference type="InterPro" id="IPR039538">
    <property type="entry name" value="BetI_C"/>
</dbReference>
<dbReference type="GO" id="GO:0000976">
    <property type="term" value="F:transcription cis-regulatory region binding"/>
    <property type="evidence" value="ECO:0007669"/>
    <property type="project" value="TreeGrafter"/>
</dbReference>
<keyword evidence="1" id="KW-0678">Repressor</keyword>
<protein>
    <submittedName>
        <fullName evidence="6">Unannotated protein</fullName>
    </submittedName>
</protein>
<sequence length="199" mass="21702">MTRRSVEVRREEILAAAEAEVAGRGFARTRVSDVAAALGVSSALIFYHFGTKERLFAEALEYAVNRDLARLDATVARAADPIDGVRRILALYSPQGAGNGWTLWVDAWAESLREKQMRATSRRLDVRWKDALVTQIALGVEQGIITCDDPEGAAWRLSALLDGLAVQVMVHRSLTKKQLAAWAALAASRELGVDVATLS</sequence>
<dbReference type="SUPFAM" id="SSF48498">
    <property type="entry name" value="Tetracyclin repressor-like, C-terminal domain"/>
    <property type="match status" value="1"/>
</dbReference>
<dbReference type="InterPro" id="IPR050109">
    <property type="entry name" value="HTH-type_TetR-like_transc_reg"/>
</dbReference>
<dbReference type="Gene3D" id="1.10.357.10">
    <property type="entry name" value="Tetracycline Repressor, domain 2"/>
    <property type="match status" value="1"/>
</dbReference>
<evidence type="ECO:0000313" key="6">
    <source>
        <dbReference type="EMBL" id="CAB4848201.1"/>
    </source>
</evidence>
<dbReference type="PRINTS" id="PR00455">
    <property type="entry name" value="HTHTETR"/>
</dbReference>
<dbReference type="InterPro" id="IPR036271">
    <property type="entry name" value="Tet_transcr_reg_TetR-rel_C_sf"/>
</dbReference>
<reference evidence="6" key="1">
    <citation type="submission" date="2020-05" db="EMBL/GenBank/DDBJ databases">
        <authorList>
            <person name="Chiriac C."/>
            <person name="Salcher M."/>
            <person name="Ghai R."/>
            <person name="Kavagutti S V."/>
        </authorList>
    </citation>
    <scope>NUCLEOTIDE SEQUENCE</scope>
</reference>
<dbReference type="InterPro" id="IPR009057">
    <property type="entry name" value="Homeodomain-like_sf"/>
</dbReference>
<dbReference type="PANTHER" id="PTHR30055:SF200">
    <property type="entry name" value="HTH-TYPE TRANSCRIPTIONAL REPRESSOR BDCR"/>
    <property type="match status" value="1"/>
</dbReference>
<keyword evidence="4" id="KW-0804">Transcription</keyword>
<dbReference type="EMBL" id="CAFBIZ010000053">
    <property type="protein sequence ID" value="CAB4848201.1"/>
    <property type="molecule type" value="Genomic_DNA"/>
</dbReference>
<evidence type="ECO:0000256" key="3">
    <source>
        <dbReference type="ARBA" id="ARBA00023125"/>
    </source>
</evidence>
<evidence type="ECO:0000259" key="5">
    <source>
        <dbReference type="PROSITE" id="PS50977"/>
    </source>
</evidence>
<organism evidence="6">
    <name type="scientific">freshwater metagenome</name>
    <dbReference type="NCBI Taxonomy" id="449393"/>
    <lineage>
        <taxon>unclassified sequences</taxon>
        <taxon>metagenomes</taxon>
        <taxon>ecological metagenomes</taxon>
    </lineage>
</organism>
<evidence type="ECO:0000256" key="4">
    <source>
        <dbReference type="ARBA" id="ARBA00023163"/>
    </source>
</evidence>
<dbReference type="InterPro" id="IPR001647">
    <property type="entry name" value="HTH_TetR"/>
</dbReference>
<evidence type="ECO:0000256" key="2">
    <source>
        <dbReference type="ARBA" id="ARBA00023015"/>
    </source>
</evidence>
<accession>A0A6J7BTQ3</accession>
<dbReference type="GO" id="GO:0003700">
    <property type="term" value="F:DNA-binding transcription factor activity"/>
    <property type="evidence" value="ECO:0007669"/>
    <property type="project" value="TreeGrafter"/>
</dbReference>
<dbReference type="SUPFAM" id="SSF46689">
    <property type="entry name" value="Homeodomain-like"/>
    <property type="match status" value="1"/>
</dbReference>
<dbReference type="Pfam" id="PF00440">
    <property type="entry name" value="TetR_N"/>
    <property type="match status" value="1"/>
</dbReference>